<dbReference type="InterPro" id="IPR036634">
    <property type="entry name" value="PRD_sf"/>
</dbReference>
<dbReference type="InterPro" id="IPR002078">
    <property type="entry name" value="Sigma_54_int"/>
</dbReference>
<dbReference type="Pfam" id="PF00158">
    <property type="entry name" value="Sigma54_activat"/>
    <property type="match status" value="1"/>
</dbReference>
<dbReference type="SMART" id="SM00382">
    <property type="entry name" value="AAA"/>
    <property type="match status" value="1"/>
</dbReference>
<dbReference type="Pfam" id="PF03610">
    <property type="entry name" value="EIIA-man"/>
    <property type="match status" value="1"/>
</dbReference>
<dbReference type="PANTHER" id="PTHR32071:SF38">
    <property type="entry name" value="PSP OPERON TRANSCRIPTIONAL ACTIVATOR"/>
    <property type="match status" value="1"/>
</dbReference>
<reference evidence="11" key="1">
    <citation type="submission" date="2016-10" db="EMBL/GenBank/DDBJ databases">
        <authorList>
            <person name="Varghese N."/>
            <person name="Submissions S."/>
        </authorList>
    </citation>
    <scope>NUCLEOTIDE SEQUENCE [LARGE SCALE GENOMIC DNA]</scope>
    <source>
        <strain evidence="11">MPL-11</strain>
    </source>
</reference>
<accession>A0A1H0XIK0</accession>
<dbReference type="SUPFAM" id="SSF52540">
    <property type="entry name" value="P-loop containing nucleoside triphosphate hydrolases"/>
    <property type="match status" value="1"/>
</dbReference>
<evidence type="ECO:0000256" key="2">
    <source>
        <dbReference type="ARBA" id="ARBA00022679"/>
    </source>
</evidence>
<dbReference type="PANTHER" id="PTHR32071">
    <property type="entry name" value="TRANSCRIPTIONAL REGULATORY PROTEIN"/>
    <property type="match status" value="1"/>
</dbReference>
<dbReference type="GO" id="GO:0009401">
    <property type="term" value="P:phosphoenolpyruvate-dependent sugar phosphotransferase system"/>
    <property type="evidence" value="ECO:0007669"/>
    <property type="project" value="InterPro"/>
</dbReference>
<feature type="domain" description="PRD" evidence="9">
    <location>
        <begin position="739"/>
        <end position="839"/>
    </location>
</feature>
<dbReference type="SUPFAM" id="SSF63520">
    <property type="entry name" value="PTS-regulatory domain, PRD"/>
    <property type="match status" value="1"/>
</dbReference>
<evidence type="ECO:0000256" key="6">
    <source>
        <dbReference type="ARBA" id="ARBA00023125"/>
    </source>
</evidence>
<evidence type="ECO:0000256" key="3">
    <source>
        <dbReference type="ARBA" id="ARBA00022741"/>
    </source>
</evidence>
<sequence>MRLETYQHLVDILETSDTPMSTQEIATKIQLSRSVTSLYLNKLLEKGEVQQMGKKPVYWQLTRATTPTTDVFRQYIGSQGSAKKAIEQCKSAMLYPPLGMPLLIHGTSGVGKSFLAKLIYEYLKNEQIIGLEKFYTFNCADYANNPELLSSILFGHTKGAFTGAESEKQGLLAQANNSVLFLDEVHRLSNENQEKLFQFMDTGTFRPIGEEGKMVHSKVRLLFATTENPKKVLLTTFYRRISVIVSLPNFKERPIRERIAILKNLFHREAKRMTKDINVDEEIFTVLLENDEPGNVGSLSNKVQLLCASQLRKTLPNQPVVIGDATQPMITIPLDKEVLEEDTLSSDIFAIFEALFTKEKTLAHLKTELTQFIKYCLDDKITLENDYFLQNLVTEVQTKNKLIINQPEQTEKPMKDVAKLLKILPPTFNETVLLPIQTQLKEHYPRTVSLVKNLVSPLPEEYRFFTEVLLSVLLSGEISETIPYQALLVAHGESTATSIQAVANKLCGAYIFDAINMPLTSSVRDIVAEVKDWLSQRDTSQGVIMLVDMGSLTQLYKSLKPQILGELLVINNLTTAYALEIGHQLMNEQLFYGIAKTAEKKFKTDVQYFEGFSVEKNIIVSSISGLDIAKQIKQICQKYLYTDIKVITLKYKDLVNTLDIANAEENYLKETSLILTTSYLDNHTNVASVNLLDMLDEDAGTQLMEPFQNLMHPNNIDSMINEFVHFFSKEGLSEKLEFLNPDVIIKQVENVTKNIEKRFDLTLSGKMKFNLMMHNALMVERTMLGVEDYEVPANLEELTINQKPFFQNAKNIFYTLEQFYRIEISNWELYVIYEILSSR</sequence>
<dbReference type="InterPro" id="IPR011608">
    <property type="entry name" value="PRD"/>
</dbReference>
<dbReference type="InterPro" id="IPR027417">
    <property type="entry name" value="P-loop_NTPase"/>
</dbReference>
<dbReference type="Pfam" id="PF00874">
    <property type="entry name" value="PRD"/>
    <property type="match status" value="1"/>
</dbReference>
<evidence type="ECO:0000313" key="10">
    <source>
        <dbReference type="EMBL" id="SDQ02655.1"/>
    </source>
</evidence>
<evidence type="ECO:0000313" key="11">
    <source>
        <dbReference type="Proteomes" id="UP000199481"/>
    </source>
</evidence>
<dbReference type="AlphaFoldDB" id="A0A1H0XIK0"/>
<dbReference type="InterPro" id="IPR036662">
    <property type="entry name" value="PTS_EIIA_man-typ_sf"/>
</dbReference>
<dbReference type="GO" id="GO:0005524">
    <property type="term" value="F:ATP binding"/>
    <property type="evidence" value="ECO:0007669"/>
    <property type="project" value="UniProtKB-KW"/>
</dbReference>
<protein>
    <recommendedName>
        <fullName evidence="1">DNA translocase FtsK</fullName>
    </recommendedName>
</protein>
<feature type="domain" description="PTS EIIA type-4" evidence="8">
    <location>
        <begin position="483"/>
        <end position="606"/>
    </location>
</feature>
<evidence type="ECO:0000256" key="5">
    <source>
        <dbReference type="ARBA" id="ARBA00022840"/>
    </source>
</evidence>
<evidence type="ECO:0000256" key="1">
    <source>
        <dbReference type="ARBA" id="ARBA00020887"/>
    </source>
</evidence>
<dbReference type="RefSeq" id="WP_089974444.1">
    <property type="nucleotide sequence ID" value="NZ_CP084918.1"/>
</dbReference>
<keyword evidence="5" id="KW-0067">ATP-binding</keyword>
<keyword evidence="4" id="KW-0378">Hydrolase</keyword>
<feature type="domain" description="Sigma-54 factor interaction" evidence="7">
    <location>
        <begin position="75"/>
        <end position="308"/>
    </location>
</feature>
<dbReference type="Gene3D" id="1.10.1790.10">
    <property type="entry name" value="PRD domain"/>
    <property type="match status" value="1"/>
</dbReference>
<dbReference type="GO" id="GO:0016740">
    <property type="term" value="F:transferase activity"/>
    <property type="evidence" value="ECO:0007669"/>
    <property type="project" value="UniProtKB-KW"/>
</dbReference>
<dbReference type="InterPro" id="IPR003593">
    <property type="entry name" value="AAA+_ATPase"/>
</dbReference>
<dbReference type="Proteomes" id="UP000199481">
    <property type="component" value="Unassembled WGS sequence"/>
</dbReference>
<dbReference type="Gene3D" id="1.10.10.10">
    <property type="entry name" value="Winged helix-like DNA-binding domain superfamily/Winged helix DNA-binding domain"/>
    <property type="match status" value="1"/>
</dbReference>
<dbReference type="CDD" id="cd00009">
    <property type="entry name" value="AAA"/>
    <property type="match status" value="1"/>
</dbReference>
<dbReference type="EMBL" id="FNJW01000003">
    <property type="protein sequence ID" value="SDQ02655.1"/>
    <property type="molecule type" value="Genomic_DNA"/>
</dbReference>
<keyword evidence="11" id="KW-1185">Reference proteome</keyword>
<dbReference type="GO" id="GO:0016020">
    <property type="term" value="C:membrane"/>
    <property type="evidence" value="ECO:0007669"/>
    <property type="project" value="InterPro"/>
</dbReference>
<dbReference type="SUPFAM" id="SSF46785">
    <property type="entry name" value="Winged helix' DNA-binding domain"/>
    <property type="match status" value="1"/>
</dbReference>
<dbReference type="SUPFAM" id="SSF53062">
    <property type="entry name" value="PTS system fructose IIA component-like"/>
    <property type="match status" value="1"/>
</dbReference>
<dbReference type="InterPro" id="IPR004701">
    <property type="entry name" value="PTS_EIIA_man-typ"/>
</dbReference>
<dbReference type="InterPro" id="IPR002464">
    <property type="entry name" value="DNA/RNA_helicase_DEAH_CS"/>
</dbReference>
<evidence type="ECO:0000259" key="9">
    <source>
        <dbReference type="PROSITE" id="PS51372"/>
    </source>
</evidence>
<dbReference type="GO" id="GO:0016787">
    <property type="term" value="F:hydrolase activity"/>
    <property type="evidence" value="ECO:0007669"/>
    <property type="project" value="UniProtKB-KW"/>
</dbReference>
<gene>
    <name evidence="10" type="ORF">SAMN04487752_0173</name>
</gene>
<evidence type="ECO:0000259" key="8">
    <source>
        <dbReference type="PROSITE" id="PS51096"/>
    </source>
</evidence>
<proteinExistence type="predicted"/>
<evidence type="ECO:0000259" key="7">
    <source>
        <dbReference type="PROSITE" id="PS50045"/>
    </source>
</evidence>
<dbReference type="PROSITE" id="PS50045">
    <property type="entry name" value="SIGMA54_INTERACT_4"/>
    <property type="match status" value="1"/>
</dbReference>
<keyword evidence="2" id="KW-0808">Transferase</keyword>
<dbReference type="OrthoDB" id="9771372at2"/>
<dbReference type="InterPro" id="IPR036388">
    <property type="entry name" value="WH-like_DNA-bd_sf"/>
</dbReference>
<keyword evidence="6 10" id="KW-0238">DNA-binding</keyword>
<dbReference type="PROSITE" id="PS51372">
    <property type="entry name" value="PRD_2"/>
    <property type="match status" value="1"/>
</dbReference>
<dbReference type="Gene3D" id="3.40.50.300">
    <property type="entry name" value="P-loop containing nucleotide triphosphate hydrolases"/>
    <property type="match status" value="1"/>
</dbReference>
<dbReference type="InterPro" id="IPR036390">
    <property type="entry name" value="WH_DNA-bd_sf"/>
</dbReference>
<dbReference type="Gene3D" id="3.40.50.510">
    <property type="entry name" value="Phosphotransferase system, mannose-type IIA component"/>
    <property type="match status" value="1"/>
</dbReference>
<dbReference type="PROSITE" id="PS51096">
    <property type="entry name" value="PTS_EIIA_TYPE_4"/>
    <property type="match status" value="1"/>
</dbReference>
<keyword evidence="3" id="KW-0547">Nucleotide-binding</keyword>
<dbReference type="GO" id="GO:0003677">
    <property type="term" value="F:DNA binding"/>
    <property type="evidence" value="ECO:0007669"/>
    <property type="project" value="UniProtKB-KW"/>
</dbReference>
<dbReference type="GO" id="GO:0006355">
    <property type="term" value="P:regulation of DNA-templated transcription"/>
    <property type="evidence" value="ECO:0007669"/>
    <property type="project" value="InterPro"/>
</dbReference>
<dbReference type="PROSITE" id="PS00690">
    <property type="entry name" value="DEAH_ATP_HELICASE"/>
    <property type="match status" value="1"/>
</dbReference>
<name>A0A1H0XIK0_9LACT</name>
<evidence type="ECO:0000256" key="4">
    <source>
        <dbReference type="ARBA" id="ARBA00022801"/>
    </source>
</evidence>
<organism evidence="10 11">
    <name type="scientific">Carnobacterium viridans</name>
    <dbReference type="NCBI Taxonomy" id="174587"/>
    <lineage>
        <taxon>Bacteria</taxon>
        <taxon>Bacillati</taxon>
        <taxon>Bacillota</taxon>
        <taxon>Bacilli</taxon>
        <taxon>Lactobacillales</taxon>
        <taxon>Carnobacteriaceae</taxon>
        <taxon>Carnobacterium</taxon>
    </lineage>
</organism>